<feature type="region of interest" description="Disordered" evidence="1">
    <location>
        <begin position="1"/>
        <end position="66"/>
    </location>
</feature>
<dbReference type="EMBL" id="JAULUE010002057">
    <property type="protein sequence ID" value="KAK5889031.1"/>
    <property type="molecule type" value="Genomic_DNA"/>
</dbReference>
<reference evidence="2 3" key="1">
    <citation type="journal article" date="2023" name="Mol. Biol. Evol.">
        <title>Genomics of Secondarily Temperate Adaptation in the Only Non-Antarctic Icefish.</title>
        <authorList>
            <person name="Rivera-Colon A.G."/>
            <person name="Rayamajhi N."/>
            <person name="Minhas B.F."/>
            <person name="Madrigal G."/>
            <person name="Bilyk K.T."/>
            <person name="Yoon V."/>
            <person name="Hune M."/>
            <person name="Gregory S."/>
            <person name="Cheng C.H.C."/>
            <person name="Catchen J.M."/>
        </authorList>
    </citation>
    <scope>NUCLEOTIDE SEQUENCE [LARGE SCALE GENOMIC DNA]</scope>
    <source>
        <strain evidence="2">JC2023a</strain>
    </source>
</reference>
<dbReference type="Proteomes" id="UP001335648">
    <property type="component" value="Unassembled WGS sequence"/>
</dbReference>
<evidence type="ECO:0000256" key="1">
    <source>
        <dbReference type="SAM" id="MobiDB-lite"/>
    </source>
</evidence>
<name>A0AAN8BPD2_9TELE</name>
<sequence length="66" mass="6756">MAAADDADDVTAASQHPCHSSTAIFPASRTTDGQTDGGPLKHPAPFLSLIHPAMTPPPPASQHSLD</sequence>
<feature type="compositionally biased region" description="Polar residues" evidence="1">
    <location>
        <begin position="17"/>
        <end position="34"/>
    </location>
</feature>
<dbReference type="AlphaFoldDB" id="A0AAN8BPD2"/>
<evidence type="ECO:0000313" key="3">
    <source>
        <dbReference type="Proteomes" id="UP001335648"/>
    </source>
</evidence>
<accession>A0AAN8BPD2</accession>
<gene>
    <name evidence="2" type="ORF">CesoFtcFv8_015070</name>
</gene>
<keyword evidence="3" id="KW-1185">Reference proteome</keyword>
<proteinExistence type="predicted"/>
<comment type="caution">
    <text evidence="2">The sequence shown here is derived from an EMBL/GenBank/DDBJ whole genome shotgun (WGS) entry which is preliminary data.</text>
</comment>
<protein>
    <submittedName>
        <fullName evidence="2">Uncharacterized protein</fullName>
    </submittedName>
</protein>
<evidence type="ECO:0000313" key="2">
    <source>
        <dbReference type="EMBL" id="KAK5889031.1"/>
    </source>
</evidence>
<organism evidence="2 3">
    <name type="scientific">Champsocephalus esox</name>
    <name type="common">pike icefish</name>
    <dbReference type="NCBI Taxonomy" id="159716"/>
    <lineage>
        <taxon>Eukaryota</taxon>
        <taxon>Metazoa</taxon>
        <taxon>Chordata</taxon>
        <taxon>Craniata</taxon>
        <taxon>Vertebrata</taxon>
        <taxon>Euteleostomi</taxon>
        <taxon>Actinopterygii</taxon>
        <taxon>Neopterygii</taxon>
        <taxon>Teleostei</taxon>
        <taxon>Neoteleostei</taxon>
        <taxon>Acanthomorphata</taxon>
        <taxon>Eupercaria</taxon>
        <taxon>Perciformes</taxon>
        <taxon>Notothenioidei</taxon>
        <taxon>Channichthyidae</taxon>
        <taxon>Champsocephalus</taxon>
    </lineage>
</organism>